<dbReference type="GO" id="GO:0016787">
    <property type="term" value="F:hydrolase activity"/>
    <property type="evidence" value="ECO:0007669"/>
    <property type="project" value="UniProtKB-KW"/>
</dbReference>
<name>A0AA88F227_RHIRH</name>
<dbReference type="RefSeq" id="WP_149899750.1">
    <property type="nucleotide sequence ID" value="NZ_QRFF01000003.1"/>
</dbReference>
<dbReference type="EMBL" id="QRFF01000003">
    <property type="protein sequence ID" value="KAA3501986.1"/>
    <property type="molecule type" value="Genomic_DNA"/>
</dbReference>
<organism evidence="3 4">
    <name type="scientific">Rhizobium rhizogenes</name>
    <name type="common">Agrobacterium rhizogenes</name>
    <dbReference type="NCBI Taxonomy" id="359"/>
    <lineage>
        <taxon>Bacteria</taxon>
        <taxon>Pseudomonadati</taxon>
        <taxon>Pseudomonadota</taxon>
        <taxon>Alphaproteobacteria</taxon>
        <taxon>Hyphomicrobiales</taxon>
        <taxon>Rhizobiaceae</taxon>
        <taxon>Rhizobium/Agrobacterium group</taxon>
        <taxon>Rhizobium</taxon>
    </lineage>
</organism>
<dbReference type="Proteomes" id="UP000473658">
    <property type="component" value="Unassembled WGS sequence"/>
</dbReference>
<evidence type="ECO:0000256" key="1">
    <source>
        <dbReference type="SAM" id="SignalP"/>
    </source>
</evidence>
<dbReference type="InterPro" id="IPR000073">
    <property type="entry name" value="AB_hydrolase_1"/>
</dbReference>
<keyword evidence="1" id="KW-0732">Signal</keyword>
<dbReference type="InterPro" id="IPR029058">
    <property type="entry name" value="AB_hydrolase_fold"/>
</dbReference>
<dbReference type="InterPro" id="IPR050266">
    <property type="entry name" value="AB_hydrolase_sf"/>
</dbReference>
<feature type="domain" description="AB hydrolase-1" evidence="2">
    <location>
        <begin position="59"/>
        <end position="294"/>
    </location>
</feature>
<evidence type="ECO:0000313" key="4">
    <source>
        <dbReference type="Proteomes" id="UP000473658"/>
    </source>
</evidence>
<feature type="chain" id="PRO_5041700117" evidence="1">
    <location>
        <begin position="23"/>
        <end position="335"/>
    </location>
</feature>
<keyword evidence="3" id="KW-0378">Hydrolase</keyword>
<dbReference type="AlphaFoldDB" id="A0AA88F227"/>
<dbReference type="PANTHER" id="PTHR43798">
    <property type="entry name" value="MONOACYLGLYCEROL LIPASE"/>
    <property type="match status" value="1"/>
</dbReference>
<evidence type="ECO:0000313" key="3">
    <source>
        <dbReference type="EMBL" id="KAA3501986.1"/>
    </source>
</evidence>
<dbReference type="PRINTS" id="PR00111">
    <property type="entry name" value="ABHYDROLASE"/>
</dbReference>
<dbReference type="Pfam" id="PF00561">
    <property type="entry name" value="Abhydrolase_1"/>
    <property type="match status" value="1"/>
</dbReference>
<proteinExistence type="predicted"/>
<dbReference type="Gene3D" id="3.40.50.1820">
    <property type="entry name" value="alpha/beta hydrolase"/>
    <property type="match status" value="1"/>
</dbReference>
<gene>
    <name evidence="3" type="ORF">DXM27_14295</name>
</gene>
<sequence>MAHKFLPLAFTLLLGAFLPASATPVMASEKERAAPVRIDVGGYRLNSVLIEPERKPELPPIVFIHGASASLYDPMFSFLEKLRGRARLLFVDRPGHGNSDIGGKDNILPDGQADAIAQLMKKRGIPKAIIVGHSFGGAIAAAFAVRHPDMVTGLVFLSPAVYPWNGGIAWYYTAASAPFSGPLFSTFVAPPAGFLAIDQAIRGVFAPNPRPAGYVEATHALAALRPRTFRHNAQEVAALSEWARGASPGYRRIKAPTVIITGDTDSTVSPEVHSRQLARDISGSTLILVHNLGHKSDYVANDLAIAAIEKVAGHSSDLKAAQKTLEQRIQHDRGS</sequence>
<comment type="caution">
    <text evidence="3">The sequence shown here is derived from an EMBL/GenBank/DDBJ whole genome shotgun (WGS) entry which is preliminary data.</text>
</comment>
<accession>A0AA88F227</accession>
<reference evidence="3 4" key="1">
    <citation type="submission" date="2018-08" db="EMBL/GenBank/DDBJ databases">
        <title>Crown Gall in kiwifruit.</title>
        <authorList>
            <person name="Visnovsky S.B."/>
            <person name="Pitman A.R."/>
        </authorList>
    </citation>
    <scope>NUCLEOTIDE SEQUENCE [LARGE SCALE GENOMIC DNA]</scope>
    <source>
        <strain evidence="3 4">SBV_302_78_2</strain>
    </source>
</reference>
<feature type="signal peptide" evidence="1">
    <location>
        <begin position="1"/>
        <end position="22"/>
    </location>
</feature>
<evidence type="ECO:0000259" key="2">
    <source>
        <dbReference type="Pfam" id="PF00561"/>
    </source>
</evidence>
<dbReference type="SUPFAM" id="SSF53474">
    <property type="entry name" value="alpha/beta-Hydrolases"/>
    <property type="match status" value="1"/>
</dbReference>
<protein>
    <submittedName>
        <fullName evidence="3">Alpha/beta hydrolase</fullName>
    </submittedName>
</protein>